<dbReference type="EMBL" id="CDMZ01004027">
    <property type="protein sequence ID" value="CEM48418.1"/>
    <property type="molecule type" value="Genomic_DNA"/>
</dbReference>
<feature type="compositionally biased region" description="Gly residues" evidence="8">
    <location>
        <begin position="378"/>
        <end position="399"/>
    </location>
</feature>
<evidence type="ECO:0000313" key="10">
    <source>
        <dbReference type="EMBL" id="CEM48418.1"/>
    </source>
</evidence>
<comment type="domain">
    <text evidence="7">The DHHC domain is required for palmitoyltransferase activity.</text>
</comment>
<evidence type="ECO:0000256" key="1">
    <source>
        <dbReference type="ARBA" id="ARBA00004141"/>
    </source>
</evidence>
<proteinExistence type="inferred from homology"/>
<evidence type="ECO:0000256" key="3">
    <source>
        <dbReference type="ARBA" id="ARBA00022692"/>
    </source>
</evidence>
<dbReference type="PhylomeDB" id="A0A0G4HVC6"/>
<evidence type="ECO:0000256" key="5">
    <source>
        <dbReference type="ARBA" id="ARBA00023136"/>
    </source>
</evidence>
<name>A0A0G4HVC6_9ALVE</name>
<feature type="region of interest" description="Disordered" evidence="8">
    <location>
        <begin position="290"/>
        <end position="399"/>
    </location>
</feature>
<dbReference type="GO" id="GO:0016020">
    <property type="term" value="C:membrane"/>
    <property type="evidence" value="ECO:0007669"/>
    <property type="project" value="UniProtKB-SubCell"/>
</dbReference>
<sequence length="399" mass="44022">MHPGSLKGEREFETSKFLPVLFIMLIIGTLYSVYTVFHLFPLLHAPATNSVGTVQITIFNVLTAMVLLCYFRAILQTPGGIPDTLEWRLTEGDTQKAPESFNLQELKRTGERRRCKWCAKYKPDRCHHCRVCGTCVLKMDHHCPWIYNCVGYANHKFFFLLLLYSTITCHFIWFTMFDSVKQAVDEDAPFGKMFLLLFTELLSSFLGVVMTAFWIFHIWLALRGMTTIEFCEKSFRKSGFNTSVYDVGFYGNVTEVLGENPALWLLPFGNRPGTGLSYLSENSSLLDVEAGRRRKKSRKKERQKEKERGEEEREKGKEAPLLGSASDQANGPYGAAASSSLTENLGGTQKETLVGGGGVGKAQGGEIETEVIAELSGEAGGGTSVPSAEGGGTAVGGGA</sequence>
<dbReference type="PROSITE" id="PS50216">
    <property type="entry name" value="DHHC"/>
    <property type="match status" value="1"/>
</dbReference>
<dbReference type="InterPro" id="IPR039859">
    <property type="entry name" value="PFA4/ZDH16/20/ERF2-like"/>
</dbReference>
<feature type="compositionally biased region" description="Basic residues" evidence="8">
    <location>
        <begin position="292"/>
        <end position="301"/>
    </location>
</feature>
<keyword evidence="3 7" id="KW-0812">Transmembrane</keyword>
<dbReference type="AlphaFoldDB" id="A0A0G4HVC6"/>
<evidence type="ECO:0000256" key="6">
    <source>
        <dbReference type="ARBA" id="ARBA00023315"/>
    </source>
</evidence>
<evidence type="ECO:0000256" key="2">
    <source>
        <dbReference type="ARBA" id="ARBA00022679"/>
    </source>
</evidence>
<dbReference type="Pfam" id="PF01529">
    <property type="entry name" value="DHHC"/>
    <property type="match status" value="1"/>
</dbReference>
<feature type="transmembrane region" description="Helical" evidence="7">
    <location>
        <begin position="157"/>
        <end position="174"/>
    </location>
</feature>
<feature type="compositionally biased region" description="Basic and acidic residues" evidence="8">
    <location>
        <begin position="302"/>
        <end position="318"/>
    </location>
</feature>
<evidence type="ECO:0000256" key="8">
    <source>
        <dbReference type="SAM" id="MobiDB-lite"/>
    </source>
</evidence>
<keyword evidence="2 7" id="KW-0808">Transferase</keyword>
<evidence type="ECO:0000256" key="7">
    <source>
        <dbReference type="RuleBase" id="RU079119"/>
    </source>
</evidence>
<comment type="catalytic activity">
    <reaction evidence="7">
        <text>L-cysteinyl-[protein] + hexadecanoyl-CoA = S-hexadecanoyl-L-cysteinyl-[protein] + CoA</text>
        <dbReference type="Rhea" id="RHEA:36683"/>
        <dbReference type="Rhea" id="RHEA-COMP:10131"/>
        <dbReference type="Rhea" id="RHEA-COMP:11032"/>
        <dbReference type="ChEBI" id="CHEBI:29950"/>
        <dbReference type="ChEBI" id="CHEBI:57287"/>
        <dbReference type="ChEBI" id="CHEBI:57379"/>
        <dbReference type="ChEBI" id="CHEBI:74151"/>
        <dbReference type="EC" id="2.3.1.225"/>
    </reaction>
</comment>
<feature type="transmembrane region" description="Helical" evidence="7">
    <location>
        <begin position="194"/>
        <end position="216"/>
    </location>
</feature>
<dbReference type="PANTHER" id="PTHR12246">
    <property type="entry name" value="PALMITOYLTRANSFERASE ZDHHC16"/>
    <property type="match status" value="1"/>
</dbReference>
<feature type="transmembrane region" description="Helical" evidence="7">
    <location>
        <begin position="20"/>
        <end position="40"/>
    </location>
</feature>
<feature type="compositionally biased region" description="Gly residues" evidence="8">
    <location>
        <begin position="354"/>
        <end position="363"/>
    </location>
</feature>
<evidence type="ECO:0000256" key="4">
    <source>
        <dbReference type="ARBA" id="ARBA00022989"/>
    </source>
</evidence>
<reference evidence="10" key="1">
    <citation type="submission" date="2014-11" db="EMBL/GenBank/DDBJ databases">
        <authorList>
            <person name="Otto D Thomas"/>
            <person name="Naeem Raeece"/>
        </authorList>
    </citation>
    <scope>NUCLEOTIDE SEQUENCE</scope>
</reference>
<feature type="domain" description="Palmitoyltransferase DHHC" evidence="9">
    <location>
        <begin position="110"/>
        <end position="233"/>
    </location>
</feature>
<dbReference type="VEuPathDB" id="CryptoDB:Cvel_8830"/>
<dbReference type="EC" id="2.3.1.225" evidence="7"/>
<keyword evidence="5 7" id="KW-0472">Membrane</keyword>
<dbReference type="InterPro" id="IPR001594">
    <property type="entry name" value="Palmitoyltrfase_DHHC"/>
</dbReference>
<keyword evidence="4 7" id="KW-1133">Transmembrane helix</keyword>
<dbReference type="GO" id="GO:0019706">
    <property type="term" value="F:protein-cysteine S-palmitoyltransferase activity"/>
    <property type="evidence" value="ECO:0007669"/>
    <property type="project" value="UniProtKB-EC"/>
</dbReference>
<protein>
    <recommendedName>
        <fullName evidence="7">Palmitoyltransferase</fullName>
        <ecNumber evidence="7">2.3.1.225</ecNumber>
    </recommendedName>
</protein>
<feature type="transmembrane region" description="Helical" evidence="7">
    <location>
        <begin position="52"/>
        <end position="71"/>
    </location>
</feature>
<comment type="similarity">
    <text evidence="7">Belongs to the DHHC palmitoyltransferase family.</text>
</comment>
<gene>
    <name evidence="10" type="ORF">Cvel_8830</name>
</gene>
<feature type="compositionally biased region" description="Polar residues" evidence="8">
    <location>
        <begin position="337"/>
        <end position="351"/>
    </location>
</feature>
<comment type="subcellular location">
    <subcellularLocation>
        <location evidence="1">Membrane</location>
        <topology evidence="1">Multi-pass membrane protein</topology>
    </subcellularLocation>
</comment>
<keyword evidence="6 7" id="KW-0012">Acyltransferase</keyword>
<accession>A0A0G4HVC6</accession>
<organism evidence="10">
    <name type="scientific">Chromera velia CCMP2878</name>
    <dbReference type="NCBI Taxonomy" id="1169474"/>
    <lineage>
        <taxon>Eukaryota</taxon>
        <taxon>Sar</taxon>
        <taxon>Alveolata</taxon>
        <taxon>Colpodellida</taxon>
        <taxon>Chromeraceae</taxon>
        <taxon>Chromera</taxon>
    </lineage>
</organism>
<evidence type="ECO:0000259" key="9">
    <source>
        <dbReference type="Pfam" id="PF01529"/>
    </source>
</evidence>